<keyword evidence="12" id="KW-0418">Kinase</keyword>
<feature type="region of interest" description="Disordered" evidence="21">
    <location>
        <begin position="320"/>
        <end position="374"/>
    </location>
</feature>
<dbReference type="Gene3D" id="3.30.200.20">
    <property type="entry name" value="Phosphorylase Kinase, domain 1"/>
    <property type="match status" value="1"/>
</dbReference>
<dbReference type="Proteomes" id="UP000005239">
    <property type="component" value="Unassembled WGS sequence"/>
</dbReference>
<dbReference type="InterPro" id="IPR015285">
    <property type="entry name" value="RIO2_wHTH_N"/>
</dbReference>
<dbReference type="Pfam" id="PF01163">
    <property type="entry name" value="RIO1"/>
    <property type="match status" value="1"/>
</dbReference>
<evidence type="ECO:0000256" key="6">
    <source>
        <dbReference type="ARBA" id="ARBA00022517"/>
    </source>
</evidence>
<feature type="compositionally biased region" description="Polar residues" evidence="21">
    <location>
        <begin position="462"/>
        <end position="477"/>
    </location>
</feature>
<dbReference type="FunFam" id="1.10.10.10:FF:000053">
    <property type="entry name" value="Serine/threonine-protein kinase RIO2"/>
    <property type="match status" value="1"/>
</dbReference>
<keyword evidence="8" id="KW-0597">Phosphoprotein</keyword>
<feature type="domain" description="RIO kinase" evidence="22">
    <location>
        <begin position="66"/>
        <end position="289"/>
    </location>
</feature>
<evidence type="ECO:0000256" key="13">
    <source>
        <dbReference type="ARBA" id="ARBA00022840"/>
    </source>
</evidence>
<reference evidence="24" key="1">
    <citation type="journal article" date="2008" name="Nat. Genet.">
        <title>The Pristionchus pacificus genome provides a unique perspective on nematode lifestyle and parasitism.</title>
        <authorList>
            <person name="Dieterich C."/>
            <person name="Clifton S.W."/>
            <person name="Schuster L.N."/>
            <person name="Chinwalla A."/>
            <person name="Delehaunty K."/>
            <person name="Dinkelacker I."/>
            <person name="Fulton L."/>
            <person name="Fulton R."/>
            <person name="Godfrey J."/>
            <person name="Minx P."/>
            <person name="Mitreva M."/>
            <person name="Roeseler W."/>
            <person name="Tian H."/>
            <person name="Witte H."/>
            <person name="Yang S.P."/>
            <person name="Wilson R.K."/>
            <person name="Sommer R.J."/>
        </authorList>
    </citation>
    <scope>NUCLEOTIDE SEQUENCE [LARGE SCALE GENOMIC DNA]</scope>
    <source>
        <strain evidence="24">PS312</strain>
    </source>
</reference>
<evidence type="ECO:0000256" key="16">
    <source>
        <dbReference type="ARBA" id="ARBA00048679"/>
    </source>
</evidence>
<evidence type="ECO:0000256" key="3">
    <source>
        <dbReference type="ARBA" id="ARBA00009196"/>
    </source>
</evidence>
<dbReference type="InterPro" id="IPR018935">
    <property type="entry name" value="RIO_kinase_CS"/>
</dbReference>
<dbReference type="PANTHER" id="PTHR45852">
    <property type="entry name" value="SER/THR-PROTEIN KINASE RIO2"/>
    <property type="match status" value="1"/>
</dbReference>
<evidence type="ECO:0000256" key="11">
    <source>
        <dbReference type="ARBA" id="ARBA00022741"/>
    </source>
</evidence>
<dbReference type="GO" id="GO:0004672">
    <property type="term" value="F:protein kinase activity"/>
    <property type="evidence" value="ECO:0000318"/>
    <property type="project" value="GO_Central"/>
</dbReference>
<dbReference type="InterPro" id="IPR036390">
    <property type="entry name" value="WH_DNA-bd_sf"/>
</dbReference>
<evidence type="ECO:0000256" key="10">
    <source>
        <dbReference type="ARBA" id="ARBA00022723"/>
    </source>
</evidence>
<feature type="region of interest" description="Disordered" evidence="21">
    <location>
        <begin position="413"/>
        <end position="481"/>
    </location>
</feature>
<evidence type="ECO:0000256" key="7">
    <source>
        <dbReference type="ARBA" id="ARBA00022527"/>
    </source>
</evidence>
<name>A0A8R1V304_PRIPA</name>
<keyword evidence="14" id="KW-0460">Magnesium</keyword>
<dbReference type="GO" id="GO:0005634">
    <property type="term" value="C:nucleus"/>
    <property type="evidence" value="ECO:0000318"/>
    <property type="project" value="GO_Central"/>
</dbReference>
<dbReference type="CDD" id="cd05144">
    <property type="entry name" value="RIO2_C"/>
    <property type="match status" value="1"/>
</dbReference>
<comment type="subunit">
    <text evidence="17">Associated with late 40S pre-ribosomal particles. Interacts with PLK1 (via its N-terminus).</text>
</comment>
<organism evidence="23 24">
    <name type="scientific">Pristionchus pacificus</name>
    <name type="common">Parasitic nematode worm</name>
    <dbReference type="NCBI Taxonomy" id="54126"/>
    <lineage>
        <taxon>Eukaryota</taxon>
        <taxon>Metazoa</taxon>
        <taxon>Ecdysozoa</taxon>
        <taxon>Nematoda</taxon>
        <taxon>Chromadorea</taxon>
        <taxon>Rhabditida</taxon>
        <taxon>Rhabditina</taxon>
        <taxon>Diplogasteromorpha</taxon>
        <taxon>Diplogasteroidea</taxon>
        <taxon>Neodiplogasteridae</taxon>
        <taxon>Pristionchus</taxon>
    </lineage>
</organism>
<evidence type="ECO:0000313" key="24">
    <source>
        <dbReference type="Proteomes" id="UP000005239"/>
    </source>
</evidence>
<dbReference type="SMART" id="SM00090">
    <property type="entry name" value="RIO"/>
    <property type="match status" value="1"/>
</dbReference>
<evidence type="ECO:0000256" key="15">
    <source>
        <dbReference type="ARBA" id="ARBA00047899"/>
    </source>
</evidence>
<evidence type="ECO:0000256" key="5">
    <source>
        <dbReference type="ARBA" id="ARBA00022490"/>
    </source>
</evidence>
<dbReference type="FunFam" id="1.10.510.10:FF:000307">
    <property type="entry name" value="Serine/threonine-protein kinase RIO2"/>
    <property type="match status" value="1"/>
</dbReference>
<dbReference type="InterPro" id="IPR036388">
    <property type="entry name" value="WH-like_DNA-bd_sf"/>
</dbReference>
<dbReference type="InterPro" id="IPR000687">
    <property type="entry name" value="RIO_kinase"/>
</dbReference>
<dbReference type="InterPro" id="IPR030484">
    <property type="entry name" value="Rio2"/>
</dbReference>
<protein>
    <recommendedName>
        <fullName evidence="18">Serine/threonine-protein kinase RIO2</fullName>
        <ecNumber evidence="4">2.7.11.1</ecNumber>
    </recommendedName>
    <alternativeName>
        <fullName evidence="20">RIO kinase 2</fullName>
    </alternativeName>
    <alternativeName>
        <fullName evidence="19">Serine/threonine-protein kinase rio2</fullName>
    </alternativeName>
</protein>
<accession>A0A8R1V304</accession>
<evidence type="ECO:0000256" key="19">
    <source>
        <dbReference type="ARBA" id="ARBA00068837"/>
    </source>
</evidence>
<feature type="region of interest" description="Disordered" evidence="21">
    <location>
        <begin position="496"/>
        <end position="529"/>
    </location>
</feature>
<dbReference type="Gene3D" id="1.10.10.10">
    <property type="entry name" value="Winged helix-like DNA-binding domain superfamily/Winged helix DNA-binding domain"/>
    <property type="match status" value="1"/>
</dbReference>
<dbReference type="GO" id="GO:0046872">
    <property type="term" value="F:metal ion binding"/>
    <property type="evidence" value="ECO:0007669"/>
    <property type="project" value="UniProtKB-KW"/>
</dbReference>
<dbReference type="EnsemblMetazoa" id="PPA47224.1">
    <property type="protein sequence ID" value="PPA47224.1"/>
    <property type="gene ID" value="WBGene00305106"/>
</dbReference>
<evidence type="ECO:0000256" key="8">
    <source>
        <dbReference type="ARBA" id="ARBA00022553"/>
    </source>
</evidence>
<dbReference type="InterPro" id="IPR011009">
    <property type="entry name" value="Kinase-like_dom_sf"/>
</dbReference>
<evidence type="ECO:0000256" key="17">
    <source>
        <dbReference type="ARBA" id="ARBA00064676"/>
    </source>
</evidence>
<dbReference type="GO" id="GO:0030490">
    <property type="term" value="P:maturation of SSU-rRNA"/>
    <property type="evidence" value="ECO:0000318"/>
    <property type="project" value="GO_Central"/>
</dbReference>
<evidence type="ECO:0000256" key="12">
    <source>
        <dbReference type="ARBA" id="ARBA00022777"/>
    </source>
</evidence>
<dbReference type="GO" id="GO:0005524">
    <property type="term" value="F:ATP binding"/>
    <property type="evidence" value="ECO:0007669"/>
    <property type="project" value="UniProtKB-KW"/>
</dbReference>
<evidence type="ECO:0000259" key="22">
    <source>
        <dbReference type="SMART" id="SM00090"/>
    </source>
</evidence>
<keyword evidence="9" id="KW-0808">Transferase</keyword>
<dbReference type="PANTHER" id="PTHR45852:SF1">
    <property type="entry name" value="SERINE_THREONINE-PROTEIN KINASE RIO2"/>
    <property type="match status" value="1"/>
</dbReference>
<gene>
    <name evidence="23" type="primary">WBGene00305106</name>
</gene>
<evidence type="ECO:0000256" key="2">
    <source>
        <dbReference type="ARBA" id="ARBA00004496"/>
    </source>
</evidence>
<keyword evidence="7" id="KW-0723">Serine/threonine-protein kinase</keyword>
<evidence type="ECO:0000256" key="18">
    <source>
        <dbReference type="ARBA" id="ARBA00068353"/>
    </source>
</evidence>
<dbReference type="AlphaFoldDB" id="A0A8R1V304"/>
<comment type="cofactor">
    <cofactor evidence="1">
        <name>Mg(2+)</name>
        <dbReference type="ChEBI" id="CHEBI:18420"/>
    </cofactor>
</comment>
<reference evidence="23" key="2">
    <citation type="submission" date="2022-06" db="UniProtKB">
        <authorList>
            <consortium name="EnsemblMetazoa"/>
        </authorList>
    </citation>
    <scope>IDENTIFICATION</scope>
    <source>
        <strain evidence="23">PS312</strain>
    </source>
</reference>
<evidence type="ECO:0000256" key="1">
    <source>
        <dbReference type="ARBA" id="ARBA00001946"/>
    </source>
</evidence>
<dbReference type="GO" id="GO:0005829">
    <property type="term" value="C:cytosol"/>
    <property type="evidence" value="ECO:0000318"/>
    <property type="project" value="GO_Central"/>
</dbReference>
<keyword evidence="13" id="KW-0067">ATP-binding</keyword>
<proteinExistence type="inferred from homology"/>
<evidence type="ECO:0000256" key="14">
    <source>
        <dbReference type="ARBA" id="ARBA00022842"/>
    </source>
</evidence>
<evidence type="ECO:0000256" key="9">
    <source>
        <dbReference type="ARBA" id="ARBA00022679"/>
    </source>
</evidence>
<comment type="similarity">
    <text evidence="3">Belongs to the protein kinase superfamily. RIO-type Ser/Thr kinase family.</text>
</comment>
<feature type="compositionally biased region" description="Acidic residues" evidence="21">
    <location>
        <begin position="441"/>
        <end position="451"/>
    </location>
</feature>
<evidence type="ECO:0000256" key="4">
    <source>
        <dbReference type="ARBA" id="ARBA00012513"/>
    </source>
</evidence>
<evidence type="ECO:0000313" key="23">
    <source>
        <dbReference type="EnsemblMetazoa" id="PPA47224.1"/>
    </source>
</evidence>
<keyword evidence="24" id="KW-1185">Reference proteome</keyword>
<dbReference type="PROSITE" id="PS01245">
    <property type="entry name" value="RIO1"/>
    <property type="match status" value="1"/>
</dbReference>
<dbReference type="InterPro" id="IPR018934">
    <property type="entry name" value="RIO_dom"/>
</dbReference>
<keyword evidence="10" id="KW-0479">Metal-binding</keyword>
<evidence type="ECO:0000256" key="20">
    <source>
        <dbReference type="ARBA" id="ARBA00076005"/>
    </source>
</evidence>
<comment type="subcellular location">
    <subcellularLocation>
        <location evidence="2">Cytoplasm</location>
    </subcellularLocation>
</comment>
<dbReference type="GO" id="GO:0004674">
    <property type="term" value="F:protein serine/threonine kinase activity"/>
    <property type="evidence" value="ECO:0007669"/>
    <property type="project" value="UniProtKB-KW"/>
</dbReference>
<comment type="catalytic activity">
    <reaction evidence="15">
        <text>L-threonyl-[protein] + ATP = O-phospho-L-threonyl-[protein] + ADP + H(+)</text>
        <dbReference type="Rhea" id="RHEA:46608"/>
        <dbReference type="Rhea" id="RHEA-COMP:11060"/>
        <dbReference type="Rhea" id="RHEA-COMP:11605"/>
        <dbReference type="ChEBI" id="CHEBI:15378"/>
        <dbReference type="ChEBI" id="CHEBI:30013"/>
        <dbReference type="ChEBI" id="CHEBI:30616"/>
        <dbReference type="ChEBI" id="CHEBI:61977"/>
        <dbReference type="ChEBI" id="CHEBI:456216"/>
        <dbReference type="EC" id="2.7.11.1"/>
    </reaction>
</comment>
<evidence type="ECO:0000256" key="21">
    <source>
        <dbReference type="SAM" id="MobiDB-lite"/>
    </source>
</evidence>
<keyword evidence="6" id="KW-0690">Ribosome biogenesis</keyword>
<dbReference type="Gene3D" id="1.10.510.10">
    <property type="entry name" value="Transferase(Phosphotransferase) domain 1"/>
    <property type="match status" value="1"/>
</dbReference>
<keyword evidence="11" id="KW-0547">Nucleotide-binding</keyword>
<sequence length="529" mass="60678">MGRMDVNLMRYLEGEHFRVLVSCEMGMKNHEVVPLALLSAIAKIHRGAVAKICGDLCKHSLIALERGIKCDGYRLTVRGYDFLALRALCARGVVGSVGNQIGVGKESDVYVGGDAEFNDLVLKFHRLGRTSFRKIKEKRDYHQKRKNASWLYLSRLAAQKEFAFLSALAAKNFPVPKAIDVCRHVVVMGLIDGITLCHVDQVDDIPGLYHRLMSLIVKFASHGLIHGDFNEFNLMLIKDDKIVVIDFPQMVSTEHENAEYYFNRDVECIRTFFRRKFGFDSDEFPRLCEVKRRHTMDIELAASGFTKDMQKDLNRAYDEGDFKAHESDDEDEDDEEEEGGDEDVEEEESDMETIKEEDEEHDEEEVNNEKKEGEKMKKGLLACSRFDAWLDEASKQLEQVVKIEGDEHVHIVKHPNQTVPSVEEREYESDNEDKVPQLVDGNEEEVNDEEEKKEKRIRNMKRSNQTVGTRSVMSVGSTIAPEEVKRRVTMELRQNKEKTKIRAKGKQSAVSRGRKSNRETIGEYAGWDF</sequence>
<dbReference type="Pfam" id="PF09202">
    <property type="entry name" value="Rio2_N"/>
    <property type="match status" value="1"/>
</dbReference>
<dbReference type="FunFam" id="3.30.200.20:FF:000052">
    <property type="entry name" value="Serine/threonine-protein kinase RIO2"/>
    <property type="match status" value="1"/>
</dbReference>
<dbReference type="GO" id="GO:0030688">
    <property type="term" value="C:preribosome, small subunit precursor"/>
    <property type="evidence" value="ECO:0000318"/>
    <property type="project" value="GO_Central"/>
</dbReference>
<feature type="compositionally biased region" description="Acidic residues" evidence="21">
    <location>
        <begin position="327"/>
        <end position="366"/>
    </location>
</feature>
<keyword evidence="5" id="KW-0963">Cytoplasm</keyword>
<dbReference type="SUPFAM" id="SSF46785">
    <property type="entry name" value="Winged helix' DNA-binding domain"/>
    <property type="match status" value="1"/>
</dbReference>
<dbReference type="SUPFAM" id="SSF56112">
    <property type="entry name" value="Protein kinase-like (PK-like)"/>
    <property type="match status" value="1"/>
</dbReference>
<comment type="catalytic activity">
    <reaction evidence="16">
        <text>L-seryl-[protein] + ATP = O-phospho-L-seryl-[protein] + ADP + H(+)</text>
        <dbReference type="Rhea" id="RHEA:17989"/>
        <dbReference type="Rhea" id="RHEA-COMP:9863"/>
        <dbReference type="Rhea" id="RHEA-COMP:11604"/>
        <dbReference type="ChEBI" id="CHEBI:15378"/>
        <dbReference type="ChEBI" id="CHEBI:29999"/>
        <dbReference type="ChEBI" id="CHEBI:30616"/>
        <dbReference type="ChEBI" id="CHEBI:83421"/>
        <dbReference type="ChEBI" id="CHEBI:456216"/>
        <dbReference type="EC" id="2.7.11.1"/>
    </reaction>
</comment>
<dbReference type="EC" id="2.7.11.1" evidence="4"/>